<accession>A0AAW1L016</accession>
<keyword evidence="4 5" id="KW-0472">Membrane</keyword>
<sequence>MLGFTKLCKGLSAVLIVGHIVVQLVPPSLNYLALIPARTIPFAWNLVTAGYIEQTIYGVVVSILGLLFIGKQLEPIWGSKEFLKFIFVVNFLTSVFVFITAIAMYYATRLETYLYMPMSGFQGVLAGFLVGLKQILPNQELSLGIARIKAKWLPSIMIVVSITASFFIADSAADLSMILFGSYMSWIYLRFFQTKPETSFKGDPSDEFSFNSFFPEIVRPVVNPLSSIFHRLFCGRSSTSDDGNGYVVGGIPLPGSDPIEASRRRERGARALEERLAAERLADSKNVEELHDAAEKV</sequence>
<feature type="transmembrane region" description="Helical" evidence="5">
    <location>
        <begin position="82"/>
        <end position="107"/>
    </location>
</feature>
<dbReference type="PANTHER" id="PTHR13377">
    <property type="entry name" value="PLACENTAL PROTEIN 6"/>
    <property type="match status" value="1"/>
</dbReference>
<proteinExistence type="predicted"/>
<dbReference type="AlphaFoldDB" id="A0AAW1L016"/>
<dbReference type="InterPro" id="IPR013861">
    <property type="entry name" value="TMEM115/Pdh1/Rbl19"/>
</dbReference>
<dbReference type="GO" id="GO:0006890">
    <property type="term" value="P:retrograde vesicle-mediated transport, Golgi to endoplasmic reticulum"/>
    <property type="evidence" value="ECO:0007669"/>
    <property type="project" value="InterPro"/>
</dbReference>
<dbReference type="PANTHER" id="PTHR13377:SF14">
    <property type="entry name" value="RHOMBOID-LIKE PROTEIN 19"/>
    <property type="match status" value="1"/>
</dbReference>
<evidence type="ECO:0000256" key="4">
    <source>
        <dbReference type="ARBA" id="ARBA00023136"/>
    </source>
</evidence>
<protein>
    <recommendedName>
        <fullName evidence="8">Rhomboid-like protein 19</fullName>
    </recommendedName>
</protein>
<evidence type="ECO:0008006" key="8">
    <source>
        <dbReference type="Google" id="ProtNLM"/>
    </source>
</evidence>
<dbReference type="Gene3D" id="1.20.1540.10">
    <property type="entry name" value="Rhomboid-like"/>
    <property type="match status" value="1"/>
</dbReference>
<dbReference type="GO" id="GO:0016020">
    <property type="term" value="C:membrane"/>
    <property type="evidence" value="ECO:0007669"/>
    <property type="project" value="UniProtKB-SubCell"/>
</dbReference>
<feature type="transmembrane region" description="Helical" evidence="5">
    <location>
        <begin position="152"/>
        <end position="169"/>
    </location>
</feature>
<comment type="subcellular location">
    <subcellularLocation>
        <location evidence="1">Membrane</location>
        <topology evidence="1">Multi-pass membrane protein</topology>
    </subcellularLocation>
</comment>
<name>A0AAW1L016_SAPOF</name>
<reference evidence="6" key="1">
    <citation type="submission" date="2024-03" db="EMBL/GenBank/DDBJ databases">
        <title>WGS assembly of Saponaria officinalis var. Norfolk2.</title>
        <authorList>
            <person name="Jenkins J."/>
            <person name="Shu S."/>
            <person name="Grimwood J."/>
            <person name="Barry K."/>
            <person name="Goodstein D."/>
            <person name="Schmutz J."/>
            <person name="Leebens-Mack J."/>
            <person name="Osbourn A."/>
        </authorList>
    </citation>
    <scope>NUCLEOTIDE SEQUENCE [LARGE SCALE GENOMIC DNA]</scope>
    <source>
        <strain evidence="6">JIC</strain>
    </source>
</reference>
<keyword evidence="7" id="KW-1185">Reference proteome</keyword>
<feature type="transmembrane region" description="Helical" evidence="5">
    <location>
        <begin position="7"/>
        <end position="26"/>
    </location>
</feature>
<dbReference type="FunFam" id="1.20.1540.10:FF:000004">
    <property type="entry name" value="Transmembrane protein 115"/>
    <property type="match status" value="1"/>
</dbReference>
<dbReference type="InterPro" id="IPR035952">
    <property type="entry name" value="Rhomboid-like_sf"/>
</dbReference>
<evidence type="ECO:0000313" key="6">
    <source>
        <dbReference type="EMBL" id="KAK9726116.1"/>
    </source>
</evidence>
<organism evidence="6 7">
    <name type="scientific">Saponaria officinalis</name>
    <name type="common">Common soapwort</name>
    <name type="synonym">Lychnis saponaria</name>
    <dbReference type="NCBI Taxonomy" id="3572"/>
    <lineage>
        <taxon>Eukaryota</taxon>
        <taxon>Viridiplantae</taxon>
        <taxon>Streptophyta</taxon>
        <taxon>Embryophyta</taxon>
        <taxon>Tracheophyta</taxon>
        <taxon>Spermatophyta</taxon>
        <taxon>Magnoliopsida</taxon>
        <taxon>eudicotyledons</taxon>
        <taxon>Gunneridae</taxon>
        <taxon>Pentapetalae</taxon>
        <taxon>Caryophyllales</taxon>
        <taxon>Caryophyllaceae</taxon>
        <taxon>Caryophylleae</taxon>
        <taxon>Saponaria</taxon>
    </lineage>
</organism>
<feature type="transmembrane region" description="Helical" evidence="5">
    <location>
        <begin position="113"/>
        <end position="132"/>
    </location>
</feature>
<keyword evidence="3 5" id="KW-1133">Transmembrane helix</keyword>
<dbReference type="EMBL" id="JBDFQZ010000005">
    <property type="protein sequence ID" value="KAK9726116.1"/>
    <property type="molecule type" value="Genomic_DNA"/>
</dbReference>
<feature type="transmembrane region" description="Helical" evidence="5">
    <location>
        <begin position="175"/>
        <end position="192"/>
    </location>
</feature>
<dbReference type="SUPFAM" id="SSF144091">
    <property type="entry name" value="Rhomboid-like"/>
    <property type="match status" value="1"/>
</dbReference>
<evidence type="ECO:0000256" key="5">
    <source>
        <dbReference type="SAM" id="Phobius"/>
    </source>
</evidence>
<feature type="transmembrane region" description="Helical" evidence="5">
    <location>
        <begin position="46"/>
        <end position="70"/>
    </location>
</feature>
<evidence type="ECO:0000256" key="3">
    <source>
        <dbReference type="ARBA" id="ARBA00022989"/>
    </source>
</evidence>
<dbReference type="Pfam" id="PF08551">
    <property type="entry name" value="DUF1751"/>
    <property type="match status" value="1"/>
</dbReference>
<dbReference type="Proteomes" id="UP001443914">
    <property type="component" value="Unassembled WGS sequence"/>
</dbReference>
<comment type="caution">
    <text evidence="6">The sequence shown here is derived from an EMBL/GenBank/DDBJ whole genome shotgun (WGS) entry which is preliminary data.</text>
</comment>
<evidence type="ECO:0000256" key="1">
    <source>
        <dbReference type="ARBA" id="ARBA00004141"/>
    </source>
</evidence>
<evidence type="ECO:0000256" key="2">
    <source>
        <dbReference type="ARBA" id="ARBA00022692"/>
    </source>
</evidence>
<dbReference type="SMART" id="SM01160">
    <property type="entry name" value="DUF1751"/>
    <property type="match status" value="1"/>
</dbReference>
<evidence type="ECO:0000313" key="7">
    <source>
        <dbReference type="Proteomes" id="UP001443914"/>
    </source>
</evidence>
<dbReference type="GO" id="GO:0005794">
    <property type="term" value="C:Golgi apparatus"/>
    <property type="evidence" value="ECO:0007669"/>
    <property type="project" value="TreeGrafter"/>
</dbReference>
<gene>
    <name evidence="6" type="ORF">RND81_05G191600</name>
</gene>
<keyword evidence="2 5" id="KW-0812">Transmembrane</keyword>